<keyword evidence="6" id="KW-0804">Transcription</keyword>
<evidence type="ECO:0000256" key="6">
    <source>
        <dbReference type="ARBA" id="ARBA00023163"/>
    </source>
</evidence>
<feature type="domain" description="C2H2-type" evidence="9">
    <location>
        <begin position="733"/>
        <end position="760"/>
    </location>
</feature>
<name>A0A3Q3JIY3_MONAL</name>
<feature type="region of interest" description="Disordered" evidence="8">
    <location>
        <begin position="505"/>
        <end position="531"/>
    </location>
</feature>
<evidence type="ECO:0000259" key="9">
    <source>
        <dbReference type="PROSITE" id="PS50157"/>
    </source>
</evidence>
<keyword evidence="11" id="KW-1185">Reference proteome</keyword>
<dbReference type="FunFam" id="3.30.160.60:FF:001732">
    <property type="entry name" value="Zgc:162936"/>
    <property type="match status" value="1"/>
</dbReference>
<dbReference type="FunFam" id="3.30.160.60:FF:002343">
    <property type="entry name" value="Zinc finger protein 33A"/>
    <property type="match status" value="1"/>
</dbReference>
<feature type="domain" description="C2H2-type" evidence="9">
    <location>
        <begin position="705"/>
        <end position="732"/>
    </location>
</feature>
<feature type="domain" description="C2H2-type" evidence="9">
    <location>
        <begin position="359"/>
        <end position="386"/>
    </location>
</feature>
<dbReference type="SMART" id="SM00355">
    <property type="entry name" value="ZnF_C2H2"/>
    <property type="match status" value="18"/>
</dbReference>
<feature type="domain" description="C2H2-type" evidence="9">
    <location>
        <begin position="933"/>
        <end position="960"/>
    </location>
</feature>
<reference evidence="10" key="2">
    <citation type="submission" date="2025-09" db="UniProtKB">
        <authorList>
            <consortium name="Ensembl"/>
        </authorList>
    </citation>
    <scope>IDENTIFICATION</scope>
</reference>
<dbReference type="InterPro" id="IPR013087">
    <property type="entry name" value="Znf_C2H2_type"/>
</dbReference>
<evidence type="ECO:0000256" key="8">
    <source>
        <dbReference type="SAM" id="MobiDB-lite"/>
    </source>
</evidence>
<feature type="domain" description="C2H2-type" evidence="9">
    <location>
        <begin position="989"/>
        <end position="1011"/>
    </location>
</feature>
<dbReference type="InterPro" id="IPR029400">
    <property type="entry name" value="TINF2_N"/>
</dbReference>
<dbReference type="FunFam" id="3.30.160.60:FF:000446">
    <property type="entry name" value="Zinc finger protein"/>
    <property type="match status" value="1"/>
</dbReference>
<evidence type="ECO:0000256" key="3">
    <source>
        <dbReference type="ARBA" id="ARBA00022771"/>
    </source>
</evidence>
<feature type="domain" description="C2H2-type" evidence="9">
    <location>
        <begin position="794"/>
        <end position="820"/>
    </location>
</feature>
<dbReference type="AlphaFoldDB" id="A0A3Q3JIY3"/>
<dbReference type="CDD" id="cd11657">
    <property type="entry name" value="TIN2_N"/>
    <property type="match status" value="1"/>
</dbReference>
<feature type="domain" description="C2H2-type" evidence="9">
    <location>
        <begin position="387"/>
        <end position="414"/>
    </location>
</feature>
<evidence type="ECO:0000256" key="2">
    <source>
        <dbReference type="ARBA" id="ARBA00022737"/>
    </source>
</evidence>
<dbReference type="FunFam" id="3.30.160.60:FF:002460">
    <property type="entry name" value="Zgc:174574"/>
    <property type="match status" value="1"/>
</dbReference>
<proteinExistence type="predicted"/>
<dbReference type="Gene3D" id="3.30.160.60">
    <property type="entry name" value="Classic Zinc Finger"/>
    <property type="match status" value="14"/>
</dbReference>
<accession>A0A3Q3JIY3</accession>
<dbReference type="GO" id="GO:0008270">
    <property type="term" value="F:zinc ion binding"/>
    <property type="evidence" value="ECO:0007669"/>
    <property type="project" value="UniProtKB-KW"/>
</dbReference>
<evidence type="ECO:0000256" key="1">
    <source>
        <dbReference type="ARBA" id="ARBA00022723"/>
    </source>
</evidence>
<dbReference type="FunFam" id="3.30.160.60:FF:000340">
    <property type="entry name" value="zinc finger protein 473 isoform X1"/>
    <property type="match status" value="1"/>
</dbReference>
<dbReference type="Pfam" id="PF00096">
    <property type="entry name" value="zf-C2H2"/>
    <property type="match status" value="8"/>
</dbReference>
<dbReference type="PANTHER" id="PTHR24384:SF192">
    <property type="entry name" value="ZINC FINGER AND BTB DOMAIN-CONTAINING PROTEIN 47"/>
    <property type="match status" value="1"/>
</dbReference>
<protein>
    <recommendedName>
        <fullName evidence="9">C2H2-type domain-containing protein</fullName>
    </recommendedName>
</protein>
<dbReference type="GO" id="GO:0000978">
    <property type="term" value="F:RNA polymerase II cis-regulatory region sequence-specific DNA binding"/>
    <property type="evidence" value="ECO:0007669"/>
    <property type="project" value="TreeGrafter"/>
</dbReference>
<evidence type="ECO:0000256" key="7">
    <source>
        <dbReference type="PROSITE-ProRule" id="PRU00042"/>
    </source>
</evidence>
<dbReference type="PROSITE" id="PS00028">
    <property type="entry name" value="ZINC_FINGER_C2H2_1"/>
    <property type="match status" value="15"/>
</dbReference>
<dbReference type="GO" id="GO:0005694">
    <property type="term" value="C:chromosome"/>
    <property type="evidence" value="ECO:0007669"/>
    <property type="project" value="UniProtKB-ARBA"/>
</dbReference>
<feature type="domain" description="C2H2-type" evidence="9">
    <location>
        <begin position="849"/>
        <end position="876"/>
    </location>
</feature>
<dbReference type="Pfam" id="PF13912">
    <property type="entry name" value="zf-C2H2_6"/>
    <property type="match status" value="2"/>
</dbReference>
<dbReference type="Ensembl" id="ENSMALT00000016990.1">
    <property type="protein sequence ID" value="ENSMALP00000016655.1"/>
    <property type="gene ID" value="ENSMALG00000011651.1"/>
</dbReference>
<reference evidence="10" key="1">
    <citation type="submission" date="2025-08" db="UniProtKB">
        <authorList>
            <consortium name="Ensembl"/>
        </authorList>
    </citation>
    <scope>IDENTIFICATION</scope>
</reference>
<dbReference type="FunFam" id="3.30.160.60:FF:000702">
    <property type="entry name" value="Transcription factor E4F1 isoform 1"/>
    <property type="match status" value="1"/>
</dbReference>
<dbReference type="GO" id="GO:0000981">
    <property type="term" value="F:DNA-binding transcription factor activity, RNA polymerase II-specific"/>
    <property type="evidence" value="ECO:0007669"/>
    <property type="project" value="TreeGrafter"/>
</dbReference>
<dbReference type="GO" id="GO:0045893">
    <property type="term" value="P:positive regulation of DNA-templated transcription"/>
    <property type="evidence" value="ECO:0007669"/>
    <property type="project" value="UniProtKB-ARBA"/>
</dbReference>
<keyword evidence="2" id="KW-0677">Repeat</keyword>
<feature type="domain" description="C2H2-type" evidence="9">
    <location>
        <begin position="415"/>
        <end position="437"/>
    </location>
</feature>
<dbReference type="FunFam" id="3.30.160.60:FF:001483">
    <property type="entry name" value="Zinc finger protein 1005"/>
    <property type="match status" value="1"/>
</dbReference>
<feature type="domain" description="C2H2-type" evidence="9">
    <location>
        <begin position="961"/>
        <end position="988"/>
    </location>
</feature>
<feature type="domain" description="C2H2-type" evidence="9">
    <location>
        <begin position="821"/>
        <end position="848"/>
    </location>
</feature>
<feature type="domain" description="C2H2-type" evidence="9">
    <location>
        <begin position="649"/>
        <end position="676"/>
    </location>
</feature>
<dbReference type="PANTHER" id="PTHR24384">
    <property type="entry name" value="FINGER PUTATIVE TRANSCRIPTION FACTOR FAMILY-RELATED"/>
    <property type="match status" value="1"/>
</dbReference>
<keyword evidence="1" id="KW-0479">Metal-binding</keyword>
<evidence type="ECO:0000256" key="4">
    <source>
        <dbReference type="ARBA" id="ARBA00022833"/>
    </source>
</evidence>
<dbReference type="PROSITE" id="PS50157">
    <property type="entry name" value="ZINC_FINGER_C2H2_2"/>
    <property type="match status" value="17"/>
</dbReference>
<dbReference type="Proteomes" id="UP000261600">
    <property type="component" value="Unplaced"/>
</dbReference>
<feature type="domain" description="C2H2-type" evidence="9">
    <location>
        <begin position="905"/>
        <end position="932"/>
    </location>
</feature>
<dbReference type="Pfam" id="PF13894">
    <property type="entry name" value="zf-C2H2_4"/>
    <property type="match status" value="1"/>
</dbReference>
<dbReference type="FunFam" id="3.30.160.60:FF:000624">
    <property type="entry name" value="zinc finger protein 697"/>
    <property type="match status" value="1"/>
</dbReference>
<feature type="domain" description="C2H2-type" evidence="9">
    <location>
        <begin position="677"/>
        <end position="704"/>
    </location>
</feature>
<organism evidence="10 11">
    <name type="scientific">Monopterus albus</name>
    <name type="common">Swamp eel</name>
    <dbReference type="NCBI Taxonomy" id="43700"/>
    <lineage>
        <taxon>Eukaryota</taxon>
        <taxon>Metazoa</taxon>
        <taxon>Chordata</taxon>
        <taxon>Craniata</taxon>
        <taxon>Vertebrata</taxon>
        <taxon>Euteleostomi</taxon>
        <taxon>Actinopterygii</taxon>
        <taxon>Neopterygii</taxon>
        <taxon>Teleostei</taxon>
        <taxon>Neoteleostei</taxon>
        <taxon>Acanthomorphata</taxon>
        <taxon>Anabantaria</taxon>
        <taxon>Synbranchiformes</taxon>
        <taxon>Synbranchidae</taxon>
        <taxon>Monopterus</taxon>
    </lineage>
</organism>
<evidence type="ECO:0000313" key="11">
    <source>
        <dbReference type="Proteomes" id="UP000261600"/>
    </source>
</evidence>
<feature type="domain" description="C2H2-type" evidence="9">
    <location>
        <begin position="766"/>
        <end position="793"/>
    </location>
</feature>
<dbReference type="GO" id="GO:0005634">
    <property type="term" value="C:nucleus"/>
    <property type="evidence" value="ECO:0007669"/>
    <property type="project" value="UniProtKB-ARBA"/>
</dbReference>
<dbReference type="InterPro" id="IPR036236">
    <property type="entry name" value="Znf_C2H2_sf"/>
</dbReference>
<dbReference type="FunFam" id="3.30.160.60:FF:000495">
    <property type="entry name" value="zinc finger protein 668"/>
    <property type="match status" value="1"/>
</dbReference>
<evidence type="ECO:0000256" key="5">
    <source>
        <dbReference type="ARBA" id="ARBA00023015"/>
    </source>
</evidence>
<keyword evidence="3 7" id="KW-0863">Zinc-finger</keyword>
<dbReference type="SUPFAM" id="SSF57667">
    <property type="entry name" value="beta-beta-alpha zinc fingers"/>
    <property type="match status" value="9"/>
</dbReference>
<feature type="domain" description="C2H2-type" evidence="9">
    <location>
        <begin position="443"/>
        <end position="470"/>
    </location>
</feature>
<feature type="domain" description="C2H2-type" evidence="9">
    <location>
        <begin position="877"/>
        <end position="904"/>
    </location>
</feature>
<keyword evidence="4" id="KW-0862">Zinc</keyword>
<dbReference type="Pfam" id="PF14973">
    <property type="entry name" value="TINF2_N"/>
    <property type="match status" value="1"/>
</dbReference>
<evidence type="ECO:0000313" key="10">
    <source>
        <dbReference type="Ensembl" id="ENSMALP00000016655.1"/>
    </source>
</evidence>
<dbReference type="InterPro" id="IPR050752">
    <property type="entry name" value="C2H2-ZF_domain"/>
</dbReference>
<sequence length="1016" mass="116129">MSCFSDNPLPVASLRLLVPPFQLMSASMWQAVKKQDVMNYWKVAEFVSLVMDMVPELLMYKHKTQLNLGLRARYILELCRSEPLVEHDFILSHLDKIKPQHPTEINMKESEEEEVAFHFLELIHTLLKDPEARRDFFSEVFPAEYGPQYDSDLQKLFWEFIYRLAQLLPVPDLEQTVSWLGAECSMLEDCVHSVSEPTDLKNLLQHHKHHGHLEQHVPPSSMGDSILSSLSAVLPSRAAKSTEQLNQSHPLQDLSDDMHAVSYVGDVAVEIITVTDYAEVELGTSADIEVVIGEDHYEATHSNTVDEDLQIETSSEEDTKARGEAIQEKVENVLTNIIHPEVNKNNPALSQHKVSVGPHDCPDCEKKFKFASSLIAHRVIHTGERPHRCNDCGRRFSFRQSLDRHRHTHKTGRKYGCVICGDTFHSLSARTEHKQTHMEGSVFKCPECNKKFNWELALARHLKTHIDDHNSNKATESHKDGQKVICDESASEAPVALVEPECKVPEEDNGDCELPTSEPGGLVPDSDSDVISPVKVRTSGRKRKPTMKIQVINLQRHMTTKRKEVSKANPPELKPLPFNCAEHSYGSLVVSSKDSNEADASPTTFSCPKCSFHHSEEAEVQQHIDSVHSIETEEDKPSLQFLADGGRCFCCSDCDKSFKFQSLLKAHRRIHTGEQPFLCSQCGQRFSFKQSLDRHKQTHKSECKYECLICGEFFKSLVAQREHKSTHMENSEYLCSECGRAFAWKSALVRHLKTHGEDSDKVERSHKCIHCDLGFSCASYLNRHLQTHQEERVHTCDCGKSFAYQAALTAHQRIHQKERPHICTQCGKGFLYKGGLLSHMKIHSEEMPFMCSFCGKSFKRERNMKKHERCHTRENVFSCSQCDKSFVYKATLIRHELTHSGERPYLCSDCGKGFFSHAELLKHERFHTGHKPFQCPHCGKKFTQSCYLTIHLRYHTGVRPYSCTECDKSFLSANRLKRHQRTHSGEKPYLCVECGKGFRQSYNLKMHQRTHIMKLT</sequence>
<keyword evidence="5" id="KW-0805">Transcription regulation</keyword>